<proteinExistence type="inferred from homology"/>
<feature type="domain" description="Amine oxidase" evidence="7">
    <location>
        <begin position="62"/>
        <end position="510"/>
    </location>
</feature>
<dbReference type="Gene3D" id="1.20.1440.240">
    <property type="match status" value="1"/>
</dbReference>
<keyword evidence="5" id="KW-0073">Auxin biosynthesis</keyword>
<dbReference type="InterPro" id="IPR050281">
    <property type="entry name" value="Flavin_monoamine_oxidase"/>
</dbReference>
<reference evidence="8 9" key="1">
    <citation type="submission" date="2023-07" db="EMBL/GenBank/DDBJ databases">
        <title>Sorghum-associated microbial communities from plants grown in Nebraska, USA.</title>
        <authorList>
            <person name="Schachtman D."/>
        </authorList>
    </citation>
    <scope>NUCLEOTIDE SEQUENCE [LARGE SCALE GENOMIC DNA]</scope>
    <source>
        <strain evidence="8 9">DS2154</strain>
    </source>
</reference>
<dbReference type="EMBL" id="JAVDRL010000008">
    <property type="protein sequence ID" value="MDR6532188.1"/>
    <property type="molecule type" value="Genomic_DNA"/>
</dbReference>
<organism evidence="8 9">
    <name type="scientific">Caulobacter rhizosphaerae</name>
    <dbReference type="NCBI Taxonomy" id="2010972"/>
    <lineage>
        <taxon>Bacteria</taxon>
        <taxon>Pseudomonadati</taxon>
        <taxon>Pseudomonadota</taxon>
        <taxon>Alphaproteobacteria</taxon>
        <taxon>Caulobacterales</taxon>
        <taxon>Caulobacteraceae</taxon>
        <taxon>Caulobacter</taxon>
    </lineage>
</organism>
<dbReference type="SUPFAM" id="SSF54373">
    <property type="entry name" value="FAD-linked reductases, C-terminal domain"/>
    <property type="match status" value="1"/>
</dbReference>
<name>A0ABU1N173_9CAUL</name>
<keyword evidence="8" id="KW-0560">Oxidoreductase</keyword>
<dbReference type="RefSeq" id="WP_310032598.1">
    <property type="nucleotide sequence ID" value="NZ_JAVDRL010000008.1"/>
</dbReference>
<comment type="similarity">
    <text evidence="2">Belongs to the tryptophan 2-monooxygenase family.</text>
</comment>
<accession>A0ABU1N173</accession>
<evidence type="ECO:0000256" key="5">
    <source>
        <dbReference type="ARBA" id="ARBA00023070"/>
    </source>
</evidence>
<dbReference type="InterPro" id="IPR036188">
    <property type="entry name" value="FAD/NAD-bd_sf"/>
</dbReference>
<evidence type="ECO:0000256" key="1">
    <source>
        <dbReference type="ARBA" id="ARBA00004814"/>
    </source>
</evidence>
<dbReference type="Gene3D" id="3.50.50.60">
    <property type="entry name" value="FAD/NAD(P)-binding domain"/>
    <property type="match status" value="1"/>
</dbReference>
<dbReference type="GO" id="GO:0097621">
    <property type="term" value="F:monoamine oxidase activity"/>
    <property type="evidence" value="ECO:0007669"/>
    <property type="project" value="UniProtKB-EC"/>
</dbReference>
<evidence type="ECO:0000256" key="3">
    <source>
        <dbReference type="ARBA" id="ARBA00012535"/>
    </source>
</evidence>
<evidence type="ECO:0000259" key="7">
    <source>
        <dbReference type="Pfam" id="PF01593"/>
    </source>
</evidence>
<dbReference type="InterPro" id="IPR006311">
    <property type="entry name" value="TAT_signal"/>
</dbReference>
<evidence type="ECO:0000256" key="6">
    <source>
        <dbReference type="ARBA" id="ARBA00047321"/>
    </source>
</evidence>
<evidence type="ECO:0000256" key="2">
    <source>
        <dbReference type="ARBA" id="ARBA00005833"/>
    </source>
</evidence>
<dbReference type="EC" id="1.13.12.3" evidence="3"/>
<comment type="pathway">
    <text evidence="1">Plant hormone metabolism; auxin biosynthesis.</text>
</comment>
<evidence type="ECO:0000313" key="8">
    <source>
        <dbReference type="EMBL" id="MDR6532188.1"/>
    </source>
</evidence>
<keyword evidence="9" id="KW-1185">Reference proteome</keyword>
<comment type="catalytic activity">
    <reaction evidence="6">
        <text>L-tryptophan + O2 = indole-3-acetamide + CO2 + H2O</text>
        <dbReference type="Rhea" id="RHEA:16165"/>
        <dbReference type="ChEBI" id="CHEBI:15377"/>
        <dbReference type="ChEBI" id="CHEBI:15379"/>
        <dbReference type="ChEBI" id="CHEBI:16031"/>
        <dbReference type="ChEBI" id="CHEBI:16526"/>
        <dbReference type="ChEBI" id="CHEBI:57912"/>
        <dbReference type="EC" id="1.13.12.3"/>
    </reaction>
</comment>
<dbReference type="Gene3D" id="3.90.660.10">
    <property type="match status" value="1"/>
</dbReference>
<evidence type="ECO:0000256" key="4">
    <source>
        <dbReference type="ARBA" id="ARBA00017871"/>
    </source>
</evidence>
<dbReference type="InterPro" id="IPR002937">
    <property type="entry name" value="Amino_oxidase"/>
</dbReference>
<protein>
    <recommendedName>
        <fullName evidence="4">Tryptophan 2-monooxygenase</fullName>
        <ecNumber evidence="3">1.13.12.3</ecNumber>
    </recommendedName>
</protein>
<evidence type="ECO:0000313" key="9">
    <source>
        <dbReference type="Proteomes" id="UP001262754"/>
    </source>
</evidence>
<dbReference type="PANTHER" id="PTHR10742">
    <property type="entry name" value="FLAVIN MONOAMINE OXIDASE"/>
    <property type="match status" value="1"/>
</dbReference>
<dbReference type="SUPFAM" id="SSF51905">
    <property type="entry name" value="FAD/NAD(P)-binding domain"/>
    <property type="match status" value="1"/>
</dbReference>
<dbReference type="PROSITE" id="PS51318">
    <property type="entry name" value="TAT"/>
    <property type="match status" value="1"/>
</dbReference>
<sequence length="531" mass="57326">MPVSRRSFIHAVGAAGGYTAAFTAMQGLGLLAPSTAFAGAPPDLAKGGGGKGAKVVILGAGVSGMAAAWELGKAGYDCTILEARARTGGRVWTVRRGDRIEMTDGSRQVCEFDEGQYMNAGAARLPSHHQIVLGYCRELGVELEVEVNTSRSALLLNPDANGGKPIRMRTAINDTRGHVSELLAKAINTGALDADLTADDKQRMVAFLKTYGDLSPDLFYKGSQRAGLRIEPGAGDERATPYDPISLKALLDEDLWNGVLFEETIDMQATMFQPKGGMDAIPHAFAKALGPKIIKRQCEVRQIRKTEKGVRIAYRDAVAGKDLAIEADYCISTIPLPVLAKIDADFSPAYKAAIARTPYRDSIKIAWQAPRFWEGPKYQIYGGLSFVKGPTNMVWYPSYGLHTKTGVILGAYTGGPAAVQLAKLPRAEQIEHTRKVIEAMHPGCGHLLEKPLQVQWAAVPHTLGIGVGWASDDEPDYRLLGQPDGPIHFAGEYLSHVGAWQEGAIRAAHRTIVMLDAQHRKGQPVTAQRII</sequence>
<dbReference type="Proteomes" id="UP001262754">
    <property type="component" value="Unassembled WGS sequence"/>
</dbReference>
<dbReference type="PANTHER" id="PTHR10742:SF342">
    <property type="entry name" value="AMINE OXIDASE"/>
    <property type="match status" value="1"/>
</dbReference>
<comment type="caution">
    <text evidence="8">The sequence shown here is derived from an EMBL/GenBank/DDBJ whole genome shotgun (WGS) entry which is preliminary data.</text>
</comment>
<dbReference type="Pfam" id="PF01593">
    <property type="entry name" value="Amino_oxidase"/>
    <property type="match status" value="1"/>
</dbReference>
<gene>
    <name evidence="8" type="ORF">J2800_002944</name>
</gene>